<evidence type="ECO:0000259" key="5">
    <source>
        <dbReference type="Pfam" id="PF13439"/>
    </source>
</evidence>
<dbReference type="Pfam" id="PF13439">
    <property type="entry name" value="Glyco_transf_4"/>
    <property type="match status" value="1"/>
</dbReference>
<evidence type="ECO:0000256" key="1">
    <source>
        <dbReference type="ARBA" id="ARBA00009481"/>
    </source>
</evidence>
<dbReference type="InterPro" id="IPR001296">
    <property type="entry name" value="Glyco_trans_1"/>
</dbReference>
<dbReference type="EMBL" id="BAABHC010000004">
    <property type="protein sequence ID" value="GAA4426816.1"/>
    <property type="molecule type" value="Genomic_DNA"/>
</dbReference>
<dbReference type="PANTHER" id="PTHR12526:SF640">
    <property type="entry name" value="COLANIC ACID BIOSYNTHESIS GLYCOSYLTRANSFERASE WCAL-RELATED"/>
    <property type="match status" value="1"/>
</dbReference>
<evidence type="ECO:0000256" key="2">
    <source>
        <dbReference type="ARBA" id="ARBA00022676"/>
    </source>
</evidence>
<dbReference type="Pfam" id="PF00534">
    <property type="entry name" value="Glycos_transf_1"/>
    <property type="match status" value="1"/>
</dbReference>
<sequence>MIDAGVEVQIFSYYRPDPSQKLQPQFKAYNLQERVRYGVPLPVNRVKKYTNFVRHINHKRLSFFNSLNFFKFGKEVLNLRYFYRALLFADYNEFDIIHCHFGPIGHDIVQLRSMGLLKGKVVTSFHGYDFQNRDILDEFRQYKQLFKNGDGFIANSNFTYKSLVALGCSPIKLIVIPVSSSSKVFDFQASNVRESAKVFKILTIARLEEVKGIEYAIGGMHLLQQKFNFGNFTYNIIGSGSLENKLKELVDKLELSNKIHFLGSKTQDEVFKFLLDTNVFLLTSVTTNAGAAEAQGLALLEAQAAGVPVVASRTGGVPDSLIDGETGILVPEKDVDAIASAIIKLYNDPTTSGEMGARGRTFVKENFDQEALCTKMISFYNKLLKANSARS</sequence>
<proteinExistence type="inferred from homology"/>
<organism evidence="6 7">
    <name type="scientific">Pontibacter saemangeumensis</name>
    <dbReference type="NCBI Taxonomy" id="1084525"/>
    <lineage>
        <taxon>Bacteria</taxon>
        <taxon>Pseudomonadati</taxon>
        <taxon>Bacteroidota</taxon>
        <taxon>Cytophagia</taxon>
        <taxon>Cytophagales</taxon>
        <taxon>Hymenobacteraceae</taxon>
        <taxon>Pontibacter</taxon>
    </lineage>
</organism>
<comment type="similarity">
    <text evidence="1">Belongs to the glycosyltransferase group 1 family. Glycosyltransferase 4 subfamily.</text>
</comment>
<keyword evidence="7" id="KW-1185">Reference proteome</keyword>
<keyword evidence="2" id="KW-0328">Glycosyltransferase</keyword>
<reference evidence="7" key="1">
    <citation type="journal article" date="2019" name="Int. J. Syst. Evol. Microbiol.">
        <title>The Global Catalogue of Microorganisms (GCM) 10K type strain sequencing project: providing services to taxonomists for standard genome sequencing and annotation.</title>
        <authorList>
            <consortium name="The Broad Institute Genomics Platform"/>
            <consortium name="The Broad Institute Genome Sequencing Center for Infectious Disease"/>
            <person name="Wu L."/>
            <person name="Ma J."/>
        </authorList>
    </citation>
    <scope>NUCLEOTIDE SEQUENCE [LARGE SCALE GENOMIC DNA]</scope>
    <source>
        <strain evidence="7">JCM 17926</strain>
    </source>
</reference>
<keyword evidence="3" id="KW-0808">Transferase</keyword>
<dbReference type="InterPro" id="IPR028098">
    <property type="entry name" value="Glyco_trans_4-like_N"/>
</dbReference>
<evidence type="ECO:0000256" key="3">
    <source>
        <dbReference type="ARBA" id="ARBA00022679"/>
    </source>
</evidence>
<evidence type="ECO:0000259" key="4">
    <source>
        <dbReference type="Pfam" id="PF00534"/>
    </source>
</evidence>
<feature type="domain" description="Glycosyltransferase subfamily 4-like N-terminal" evidence="5">
    <location>
        <begin position="62"/>
        <end position="177"/>
    </location>
</feature>
<comment type="caution">
    <text evidence="6">The sequence shown here is derived from an EMBL/GenBank/DDBJ whole genome shotgun (WGS) entry which is preliminary data.</text>
</comment>
<evidence type="ECO:0000313" key="7">
    <source>
        <dbReference type="Proteomes" id="UP001500552"/>
    </source>
</evidence>
<name>A0ABP8LCU3_9BACT</name>
<dbReference type="PANTHER" id="PTHR12526">
    <property type="entry name" value="GLYCOSYLTRANSFERASE"/>
    <property type="match status" value="1"/>
</dbReference>
<dbReference type="Proteomes" id="UP001500552">
    <property type="component" value="Unassembled WGS sequence"/>
</dbReference>
<evidence type="ECO:0000313" key="6">
    <source>
        <dbReference type="EMBL" id="GAA4426816.1"/>
    </source>
</evidence>
<gene>
    <name evidence="6" type="ORF">GCM10023188_09280</name>
</gene>
<protein>
    <submittedName>
        <fullName evidence="6">Colanic acid biosynthesis glycosyltransferase WcaL</fullName>
    </submittedName>
</protein>
<feature type="domain" description="Glycosyl transferase family 1" evidence="4">
    <location>
        <begin position="195"/>
        <end position="360"/>
    </location>
</feature>
<dbReference type="SUPFAM" id="SSF53756">
    <property type="entry name" value="UDP-Glycosyltransferase/glycogen phosphorylase"/>
    <property type="match status" value="1"/>
</dbReference>
<accession>A0ABP8LCU3</accession>
<dbReference type="Gene3D" id="3.40.50.2000">
    <property type="entry name" value="Glycogen Phosphorylase B"/>
    <property type="match status" value="2"/>
</dbReference>